<name>A0A8S1RL18_9CILI</name>
<dbReference type="EMBL" id="CAJJDN010000177">
    <property type="protein sequence ID" value="CAD8127554.1"/>
    <property type="molecule type" value="Genomic_DNA"/>
</dbReference>
<reference evidence="1" key="1">
    <citation type="submission" date="2021-01" db="EMBL/GenBank/DDBJ databases">
        <authorList>
            <consortium name="Genoscope - CEA"/>
            <person name="William W."/>
        </authorList>
    </citation>
    <scope>NUCLEOTIDE SEQUENCE</scope>
</reference>
<sequence>MASQLPKGGYNKGIVIELQCQCPPGCLCNSQKIRKWHHKACGCPSFINEFGDIFCKNFKDRKDCQGYFIQYAQFQCSVAKRSETWVEFKSAAQFLMALAQGIQAAEFVLQNDANYIHFVDTLNKEVQRRWNN</sequence>
<comment type="caution">
    <text evidence="1">The sequence shown here is derived from an EMBL/GenBank/DDBJ whole genome shotgun (WGS) entry which is preliminary data.</text>
</comment>
<gene>
    <name evidence="1" type="ORF">PSON_ATCC_30995.1.T1770096</name>
</gene>
<keyword evidence="2" id="KW-1185">Reference proteome</keyword>
<protein>
    <submittedName>
        <fullName evidence="1">Uncharacterized protein</fullName>
    </submittedName>
</protein>
<dbReference type="Proteomes" id="UP000692954">
    <property type="component" value="Unassembled WGS sequence"/>
</dbReference>
<dbReference type="AlphaFoldDB" id="A0A8S1RL18"/>
<accession>A0A8S1RL18</accession>
<evidence type="ECO:0000313" key="2">
    <source>
        <dbReference type="Proteomes" id="UP000692954"/>
    </source>
</evidence>
<dbReference type="OrthoDB" id="284217at2759"/>
<evidence type="ECO:0000313" key="1">
    <source>
        <dbReference type="EMBL" id="CAD8127554.1"/>
    </source>
</evidence>
<organism evidence="1 2">
    <name type="scientific">Paramecium sonneborni</name>
    <dbReference type="NCBI Taxonomy" id="65129"/>
    <lineage>
        <taxon>Eukaryota</taxon>
        <taxon>Sar</taxon>
        <taxon>Alveolata</taxon>
        <taxon>Ciliophora</taxon>
        <taxon>Intramacronucleata</taxon>
        <taxon>Oligohymenophorea</taxon>
        <taxon>Peniculida</taxon>
        <taxon>Parameciidae</taxon>
        <taxon>Paramecium</taxon>
    </lineage>
</organism>
<proteinExistence type="predicted"/>